<comment type="cofactor">
    <cofactor evidence="3">
        <name>Mg(2+)</name>
        <dbReference type="ChEBI" id="CHEBI:18420"/>
    </cofactor>
    <text evidence="3">Binds 2 magnesium ions per subunit.</text>
</comment>
<keyword evidence="3" id="KW-0479">Metal-binding</keyword>
<dbReference type="Pfam" id="PF03747">
    <property type="entry name" value="ADP_ribosyl_GH"/>
    <property type="match status" value="1"/>
</dbReference>
<dbReference type="EMBL" id="AP011548">
    <property type="protein sequence ID" value="BAI40821.1"/>
    <property type="molecule type" value="Genomic_DNA"/>
</dbReference>
<reference evidence="4 5" key="1">
    <citation type="journal article" date="2009" name="J. Bacteriol.">
        <title>Complete genome sequence of the probiotic Lactobacillus rhamnosus ATCC 53103.</title>
        <authorList>
            <person name="Morita H."/>
            <person name="Toh H."/>
            <person name="Oshima K."/>
            <person name="Murakami M."/>
            <person name="Taylor T.D."/>
            <person name="Igimi S."/>
            <person name="Hattori M."/>
        </authorList>
    </citation>
    <scope>NUCLEOTIDE SEQUENCE [LARGE SCALE GENOMIC DNA]</scope>
    <source>
        <strain evidence="5">ATCC 53103 / LMG 18243 / GG [Tokyo]</strain>
    </source>
</reference>
<evidence type="ECO:0000313" key="4">
    <source>
        <dbReference type="EMBL" id="BAI40821.1"/>
    </source>
</evidence>
<evidence type="ECO:0000256" key="3">
    <source>
        <dbReference type="PIRSR" id="PIRSR605502-1"/>
    </source>
</evidence>
<dbReference type="Proteomes" id="UP000002067">
    <property type="component" value="Chromosome"/>
</dbReference>
<feature type="binding site" evidence="3">
    <location>
        <position position="66"/>
    </location>
    <ligand>
        <name>Mg(2+)</name>
        <dbReference type="ChEBI" id="CHEBI:18420"/>
        <label>1</label>
    </ligand>
</feature>
<dbReference type="InterPro" id="IPR036705">
    <property type="entry name" value="Ribosyl_crysJ1_sf"/>
</dbReference>
<sequence length="323" mass="34502">MNQYFDKEMAKMGIMESRLIHGTVGFAIGDALGLPVKGQSQADLAAAPVTTMKGYGTFNQPAGTYSDETGLTLAGLDALQSGFDQAKLIAAYQAWFKNGKHAPYGKRNPDIWPSVATALTTGKAAAAPNEPGALIRALPFAFFAYQTFDTDLFKKAEGSRLFQNFVTLTNTDPENMVATAIYTQIAIELLADAPDLPTAIATGITKAGDYFANKQAEQPVFDSFQSLLAAPTSLDATATDPLSLLVRVLHALSTWPDYHDAVLHALALGGATDTAAALTGGLAGLAYGYTSLPHRWCLTLAEYAQIVDLCRQAEKSVFFPKYD</sequence>
<dbReference type="GO" id="GO:0046872">
    <property type="term" value="F:metal ion binding"/>
    <property type="evidence" value="ECO:0007669"/>
    <property type="project" value="UniProtKB-KW"/>
</dbReference>
<feature type="binding site" evidence="3">
    <location>
        <position position="273"/>
    </location>
    <ligand>
        <name>Mg(2+)</name>
        <dbReference type="ChEBI" id="CHEBI:18420"/>
        <label>1</label>
    </ligand>
</feature>
<gene>
    <name evidence="4" type="ordered locus">LRHM_0294</name>
</gene>
<keyword evidence="3" id="KW-0460">Magnesium</keyword>
<evidence type="ECO:0000256" key="1">
    <source>
        <dbReference type="ARBA" id="ARBA00010702"/>
    </source>
</evidence>
<proteinExistence type="inferred from homology"/>
<protein>
    <submittedName>
        <fullName evidence="4">ADP-ribosylglycohydrolase</fullName>
    </submittedName>
</protein>
<evidence type="ECO:0000313" key="5">
    <source>
        <dbReference type="Proteomes" id="UP000002067"/>
    </source>
</evidence>
<dbReference type="GO" id="GO:0016787">
    <property type="term" value="F:hydrolase activity"/>
    <property type="evidence" value="ECO:0007669"/>
    <property type="project" value="UniProtKB-KW"/>
</dbReference>
<organism evidence="4 5">
    <name type="scientific">Lacticaseibacillus rhamnosus (strain ATCC 53103 / LMG 18243 / GG)</name>
    <name type="common">Lactobacillus rhamnosus</name>
    <dbReference type="NCBI Taxonomy" id="568703"/>
    <lineage>
        <taxon>Bacteria</taxon>
        <taxon>Bacillati</taxon>
        <taxon>Bacillota</taxon>
        <taxon>Bacilli</taxon>
        <taxon>Lactobacillales</taxon>
        <taxon>Lactobacillaceae</taxon>
        <taxon>Lacticaseibacillus</taxon>
    </lineage>
</organism>
<accession>A0A809MT55</accession>
<dbReference type="Gene3D" id="1.10.4080.10">
    <property type="entry name" value="ADP-ribosylation/Crystallin J1"/>
    <property type="match status" value="1"/>
</dbReference>
<dbReference type="KEGG" id="lrg:LRHM_0294"/>
<evidence type="ECO:0000256" key="2">
    <source>
        <dbReference type="ARBA" id="ARBA00022801"/>
    </source>
</evidence>
<dbReference type="SUPFAM" id="SSF101478">
    <property type="entry name" value="ADP-ribosylglycohydrolase"/>
    <property type="match status" value="1"/>
</dbReference>
<dbReference type="PANTHER" id="PTHR16222">
    <property type="entry name" value="ADP-RIBOSYLGLYCOHYDROLASE"/>
    <property type="match status" value="1"/>
</dbReference>
<comment type="similarity">
    <text evidence="1">Belongs to the ADP-ribosylglycohydrolase family.</text>
</comment>
<dbReference type="InterPro" id="IPR005502">
    <property type="entry name" value="Ribosyl_crysJ1"/>
</dbReference>
<dbReference type="InterPro" id="IPR050792">
    <property type="entry name" value="ADP-ribosylglycohydrolase"/>
</dbReference>
<name>A0A809MT55_LACRG</name>
<feature type="binding site" evidence="3">
    <location>
        <position position="67"/>
    </location>
    <ligand>
        <name>Mg(2+)</name>
        <dbReference type="ChEBI" id="CHEBI:18420"/>
        <label>1</label>
    </ligand>
</feature>
<keyword evidence="2" id="KW-0378">Hydrolase</keyword>
<feature type="binding site" evidence="3">
    <location>
        <position position="274"/>
    </location>
    <ligand>
        <name>Mg(2+)</name>
        <dbReference type="ChEBI" id="CHEBI:18420"/>
        <label>1</label>
    </ligand>
</feature>
<dbReference type="PANTHER" id="PTHR16222:SF24">
    <property type="entry name" value="ADP-RIBOSYLHYDROLASE ARH3"/>
    <property type="match status" value="1"/>
</dbReference>
<dbReference type="AlphaFoldDB" id="A0A809MT55"/>